<dbReference type="PANTHER" id="PTHR47746:SF40">
    <property type="entry name" value="OS04G0563550 PROTEIN"/>
    <property type="match status" value="1"/>
</dbReference>
<reference evidence="2 3" key="1">
    <citation type="submission" date="2018-05" db="EMBL/GenBank/DDBJ databases">
        <authorList>
            <person name="Thind KAUR A."/>
        </authorList>
    </citation>
    <scope>NUCLEOTIDE SEQUENCE [LARGE SCALE GENOMIC DNA]</scope>
</reference>
<accession>A0A7H4LFI8</accession>
<name>A0A7H4LFI8_WHEAT</name>
<feature type="domain" description="Reverse transcriptase zinc-binding" evidence="1">
    <location>
        <begin position="24"/>
        <end position="105"/>
    </location>
</feature>
<dbReference type="EMBL" id="LS480641">
    <property type="protein sequence ID" value="SPT17376.1"/>
    <property type="molecule type" value="Genomic_DNA"/>
</dbReference>
<dbReference type="Proteomes" id="UP000280104">
    <property type="component" value="Chromosome II"/>
</dbReference>
<gene>
    <name evidence="2" type="ORF">CAMPLR22A2D_LOCUS1985</name>
</gene>
<evidence type="ECO:0000313" key="3">
    <source>
        <dbReference type="Proteomes" id="UP000280104"/>
    </source>
</evidence>
<evidence type="ECO:0000259" key="1">
    <source>
        <dbReference type="Pfam" id="PF13966"/>
    </source>
</evidence>
<proteinExistence type="predicted"/>
<protein>
    <recommendedName>
        <fullName evidence="1">Reverse transcriptase zinc-binding domain-containing protein</fullName>
    </recommendedName>
</protein>
<dbReference type="PANTHER" id="PTHR47746">
    <property type="entry name" value="ZF-RVT DOMAIN-CONTAINING PROTEIN"/>
    <property type="match status" value="1"/>
</dbReference>
<dbReference type="Pfam" id="PF13966">
    <property type="entry name" value="zf-RVT"/>
    <property type="match status" value="1"/>
</dbReference>
<evidence type="ECO:0000313" key="2">
    <source>
        <dbReference type="EMBL" id="SPT17376.1"/>
    </source>
</evidence>
<dbReference type="AlphaFoldDB" id="A0A7H4LFI8"/>
<sequence>MLVHDFHLDEQAEDDIIWKHATASTAYKAQFLGLTLSPMDHMVWKAWAPPKVKFFAWLALQDRIWTANRLEKRGWPNCGPCPLCKREQETGIHLFVKCRYTLRLWRSIIEKLGLTHMDTSDWQLEVTVTEWWQKRTDDRNPHRHAMASHTMLVSWTIWNERNARVFRQKSAPPPVLLTNILEDAKLWVTVDARKLGNIILYE</sequence>
<dbReference type="InterPro" id="IPR026960">
    <property type="entry name" value="RVT-Znf"/>
</dbReference>
<organism evidence="2 3">
    <name type="scientific">Triticum aestivum</name>
    <name type="common">Wheat</name>
    <dbReference type="NCBI Taxonomy" id="4565"/>
    <lineage>
        <taxon>Eukaryota</taxon>
        <taxon>Viridiplantae</taxon>
        <taxon>Streptophyta</taxon>
        <taxon>Embryophyta</taxon>
        <taxon>Tracheophyta</taxon>
        <taxon>Spermatophyta</taxon>
        <taxon>Magnoliopsida</taxon>
        <taxon>Liliopsida</taxon>
        <taxon>Poales</taxon>
        <taxon>Poaceae</taxon>
        <taxon>BOP clade</taxon>
        <taxon>Pooideae</taxon>
        <taxon>Triticodae</taxon>
        <taxon>Triticeae</taxon>
        <taxon>Triticinae</taxon>
        <taxon>Triticum</taxon>
    </lineage>
</organism>